<gene>
    <name evidence="1" type="ORF">TNIN_151011</name>
</gene>
<comment type="caution">
    <text evidence="1">The sequence shown here is derived from an EMBL/GenBank/DDBJ whole genome shotgun (WGS) entry which is preliminary data.</text>
</comment>
<accession>A0A8X6Y063</accession>
<evidence type="ECO:0000313" key="1">
    <source>
        <dbReference type="EMBL" id="GFY63596.1"/>
    </source>
</evidence>
<keyword evidence="2" id="KW-1185">Reference proteome</keyword>
<dbReference type="EMBL" id="BMAV01014852">
    <property type="protein sequence ID" value="GFY63596.1"/>
    <property type="molecule type" value="Genomic_DNA"/>
</dbReference>
<dbReference type="AlphaFoldDB" id="A0A8X6Y063"/>
<name>A0A8X6Y063_9ARAC</name>
<protein>
    <submittedName>
        <fullName evidence="1">Uncharacterized protein</fullName>
    </submittedName>
</protein>
<reference evidence="1" key="1">
    <citation type="submission" date="2020-08" db="EMBL/GenBank/DDBJ databases">
        <title>Multicomponent nature underlies the extraordinary mechanical properties of spider dragline silk.</title>
        <authorList>
            <person name="Kono N."/>
            <person name="Nakamura H."/>
            <person name="Mori M."/>
            <person name="Yoshida Y."/>
            <person name="Ohtoshi R."/>
            <person name="Malay A.D."/>
            <person name="Moran D.A.P."/>
            <person name="Tomita M."/>
            <person name="Numata K."/>
            <person name="Arakawa K."/>
        </authorList>
    </citation>
    <scope>NUCLEOTIDE SEQUENCE</scope>
</reference>
<dbReference type="Proteomes" id="UP000886998">
    <property type="component" value="Unassembled WGS sequence"/>
</dbReference>
<evidence type="ECO:0000313" key="2">
    <source>
        <dbReference type="Proteomes" id="UP000886998"/>
    </source>
</evidence>
<sequence>MIIFWPSIKESSVLESQSGLLATAANLSYSNFCTPLKTSQNFKPPGPWLSDEIDIVASILQFPNFPLHQVITLKGNPIEYQAIPLYSAR</sequence>
<proteinExistence type="predicted"/>
<organism evidence="1 2">
    <name type="scientific">Trichonephila inaurata madagascariensis</name>
    <dbReference type="NCBI Taxonomy" id="2747483"/>
    <lineage>
        <taxon>Eukaryota</taxon>
        <taxon>Metazoa</taxon>
        <taxon>Ecdysozoa</taxon>
        <taxon>Arthropoda</taxon>
        <taxon>Chelicerata</taxon>
        <taxon>Arachnida</taxon>
        <taxon>Araneae</taxon>
        <taxon>Araneomorphae</taxon>
        <taxon>Entelegynae</taxon>
        <taxon>Araneoidea</taxon>
        <taxon>Nephilidae</taxon>
        <taxon>Trichonephila</taxon>
        <taxon>Trichonephila inaurata</taxon>
    </lineage>
</organism>